<proteinExistence type="inferred from homology"/>
<accession>A0A449B557</accession>
<keyword evidence="4" id="KW-1185">Reference proteome</keyword>
<dbReference type="InterPro" id="IPR001498">
    <property type="entry name" value="Impact_N"/>
</dbReference>
<dbReference type="Gene3D" id="3.30.230.30">
    <property type="entry name" value="Impact, N-terminal domain"/>
    <property type="match status" value="1"/>
</dbReference>
<protein>
    <submittedName>
        <fullName evidence="3">Proline dipeptidase pepQ</fullName>
    </submittedName>
</protein>
<name>A0A449B557_9BACT</name>
<comment type="similarity">
    <text evidence="1">Belongs to the IMPACT family.</text>
</comment>
<dbReference type="SUPFAM" id="SSF54211">
    <property type="entry name" value="Ribosomal protein S5 domain 2-like"/>
    <property type="match status" value="1"/>
</dbReference>
<dbReference type="RefSeq" id="WP_129647032.1">
    <property type="nucleotide sequence ID" value="NZ_LR215037.1"/>
</dbReference>
<dbReference type="Pfam" id="PF01205">
    <property type="entry name" value="Impact_N"/>
    <property type="match status" value="1"/>
</dbReference>
<reference evidence="3 4" key="1">
    <citation type="submission" date="2019-01" db="EMBL/GenBank/DDBJ databases">
        <authorList>
            <consortium name="Pathogen Informatics"/>
        </authorList>
    </citation>
    <scope>NUCLEOTIDE SEQUENCE [LARGE SCALE GENOMIC DNA]</scope>
    <source>
        <strain evidence="3 4">NCTC10168</strain>
    </source>
</reference>
<dbReference type="KEGG" id="mmau:NCTC10168_00637"/>
<dbReference type="AlphaFoldDB" id="A0A449B557"/>
<sequence length="124" mass="14123">MKLEPEYLEIKKSKFYSFIFEIKNKEEVSKIKDELSKEYKKARHICHAYSVTNNNINFTGFSDDGEPSGTAGRPIKELIKMRNIDNVAIFVVRFFGGIKLGGGGLIRAYVKSANLAIEKFIIKK</sequence>
<dbReference type="GO" id="GO:0006446">
    <property type="term" value="P:regulation of translational initiation"/>
    <property type="evidence" value="ECO:0007669"/>
    <property type="project" value="TreeGrafter"/>
</dbReference>
<dbReference type="Proteomes" id="UP000290243">
    <property type="component" value="Chromosome"/>
</dbReference>
<gene>
    <name evidence="3" type="primary">yigZ</name>
    <name evidence="3" type="ORF">NCTC10168_00637</name>
</gene>
<evidence type="ECO:0000256" key="1">
    <source>
        <dbReference type="ARBA" id="ARBA00007665"/>
    </source>
</evidence>
<dbReference type="InterPro" id="IPR020568">
    <property type="entry name" value="Ribosomal_Su5_D2-typ_SF"/>
</dbReference>
<organism evidence="3 4">
    <name type="scientific">Mycoplasmopsis maculosa</name>
    <dbReference type="NCBI Taxonomy" id="114885"/>
    <lineage>
        <taxon>Bacteria</taxon>
        <taxon>Bacillati</taxon>
        <taxon>Mycoplasmatota</taxon>
        <taxon>Mycoplasmoidales</taxon>
        <taxon>Metamycoplasmataceae</taxon>
        <taxon>Mycoplasmopsis</taxon>
    </lineage>
</organism>
<dbReference type="InterPro" id="IPR036956">
    <property type="entry name" value="Impact_N_sf"/>
</dbReference>
<dbReference type="GO" id="GO:0005737">
    <property type="term" value="C:cytoplasm"/>
    <property type="evidence" value="ECO:0007669"/>
    <property type="project" value="TreeGrafter"/>
</dbReference>
<evidence type="ECO:0000259" key="2">
    <source>
        <dbReference type="Pfam" id="PF01205"/>
    </source>
</evidence>
<evidence type="ECO:0000313" key="3">
    <source>
        <dbReference type="EMBL" id="VEU75705.1"/>
    </source>
</evidence>
<evidence type="ECO:0000313" key="4">
    <source>
        <dbReference type="Proteomes" id="UP000290243"/>
    </source>
</evidence>
<dbReference type="EMBL" id="LR215037">
    <property type="protein sequence ID" value="VEU75705.1"/>
    <property type="molecule type" value="Genomic_DNA"/>
</dbReference>
<dbReference type="OrthoDB" id="9813771at2"/>
<dbReference type="PANTHER" id="PTHR16301">
    <property type="entry name" value="IMPACT-RELATED"/>
    <property type="match status" value="1"/>
</dbReference>
<feature type="domain" description="Impact N-terminal" evidence="2">
    <location>
        <begin position="11"/>
        <end position="117"/>
    </location>
</feature>
<dbReference type="PANTHER" id="PTHR16301:SF20">
    <property type="entry name" value="IMPACT FAMILY MEMBER YIGZ"/>
    <property type="match status" value="1"/>
</dbReference>
<dbReference type="InterPro" id="IPR023582">
    <property type="entry name" value="Impact"/>
</dbReference>